<evidence type="ECO:0000313" key="5">
    <source>
        <dbReference type="EMBL" id="KAB2816502.1"/>
    </source>
</evidence>
<dbReference type="Proteomes" id="UP000484164">
    <property type="component" value="Unassembled WGS sequence"/>
</dbReference>
<dbReference type="PROSITE" id="PS50110">
    <property type="entry name" value="RESPONSE_REGULATORY"/>
    <property type="match status" value="1"/>
</dbReference>
<dbReference type="InterPro" id="IPR058245">
    <property type="entry name" value="NreC/VraR/RcsB-like_REC"/>
</dbReference>
<dbReference type="CDD" id="cd17535">
    <property type="entry name" value="REC_NarL-like"/>
    <property type="match status" value="1"/>
</dbReference>
<keyword evidence="1 3" id="KW-0597">Phosphoprotein</keyword>
<reference evidence="5 6" key="1">
    <citation type="submission" date="2019-10" db="EMBL/GenBank/DDBJ databases">
        <title>Genome sequence of Phaeocystidibacter marisrubri JCM30614 (type strain).</title>
        <authorList>
            <person name="Bowman J.P."/>
        </authorList>
    </citation>
    <scope>NUCLEOTIDE SEQUENCE [LARGE SCALE GENOMIC DNA]</scope>
    <source>
        <strain evidence="5 6">JCM 30614</strain>
    </source>
</reference>
<dbReference type="InterPro" id="IPR000792">
    <property type="entry name" value="Tscrpt_reg_LuxR_C"/>
</dbReference>
<evidence type="ECO:0000256" key="3">
    <source>
        <dbReference type="PROSITE-ProRule" id="PRU00169"/>
    </source>
</evidence>
<keyword evidence="6" id="KW-1185">Reference proteome</keyword>
<name>A0A6L3ZGC0_9FLAO</name>
<dbReference type="RefSeq" id="WP_151693929.1">
    <property type="nucleotide sequence ID" value="NZ_BMGX01000001.1"/>
</dbReference>
<protein>
    <submittedName>
        <fullName evidence="5">Response regulator transcription factor</fullName>
    </submittedName>
</protein>
<evidence type="ECO:0000313" key="6">
    <source>
        <dbReference type="Proteomes" id="UP000484164"/>
    </source>
</evidence>
<dbReference type="InterPro" id="IPR016032">
    <property type="entry name" value="Sig_transdc_resp-reg_C-effctor"/>
</dbReference>
<feature type="modified residue" description="4-aspartylphosphate" evidence="3">
    <location>
        <position position="55"/>
    </location>
</feature>
<dbReference type="AlphaFoldDB" id="A0A6L3ZGC0"/>
<dbReference type="OrthoDB" id="9795108at2"/>
<dbReference type="SMART" id="SM00448">
    <property type="entry name" value="REC"/>
    <property type="match status" value="1"/>
</dbReference>
<dbReference type="SUPFAM" id="SSF52172">
    <property type="entry name" value="CheY-like"/>
    <property type="match status" value="1"/>
</dbReference>
<dbReference type="GO" id="GO:0000160">
    <property type="term" value="P:phosphorelay signal transduction system"/>
    <property type="evidence" value="ECO:0007669"/>
    <property type="project" value="InterPro"/>
</dbReference>
<dbReference type="SUPFAM" id="SSF46894">
    <property type="entry name" value="C-terminal effector domain of the bipartite response regulators"/>
    <property type="match status" value="1"/>
</dbReference>
<dbReference type="PANTHER" id="PTHR45566">
    <property type="entry name" value="HTH-TYPE TRANSCRIPTIONAL REGULATOR YHJB-RELATED"/>
    <property type="match status" value="1"/>
</dbReference>
<dbReference type="InterPro" id="IPR001789">
    <property type="entry name" value="Sig_transdc_resp-reg_receiver"/>
</dbReference>
<dbReference type="InterPro" id="IPR051015">
    <property type="entry name" value="EvgA-like"/>
</dbReference>
<keyword evidence="2" id="KW-0238">DNA-binding</keyword>
<comment type="caution">
    <text evidence="5">The sequence shown here is derived from an EMBL/GenBank/DDBJ whole genome shotgun (WGS) entry which is preliminary data.</text>
</comment>
<dbReference type="InterPro" id="IPR011006">
    <property type="entry name" value="CheY-like_superfamily"/>
</dbReference>
<accession>A0A6L3ZGC0</accession>
<evidence type="ECO:0000256" key="1">
    <source>
        <dbReference type="ARBA" id="ARBA00022553"/>
    </source>
</evidence>
<dbReference type="SMART" id="SM00421">
    <property type="entry name" value="HTH_LUXR"/>
    <property type="match status" value="1"/>
</dbReference>
<dbReference type="Pfam" id="PF00072">
    <property type="entry name" value="Response_reg"/>
    <property type="match status" value="1"/>
</dbReference>
<sequence>MRPGIILLDDHPLILRSMKAIVEMDGSFDILAVCSSSEELFTTLEEVTPDIIVLDISLPDVDGFDIFARLRTFHPQVKTIIYTMHRVRRYMDHFHQNGANGYVLKSGELGELVDALKQVYNGERYFPESVTGIKHVDDDYEDNQIQLTETEKLTLRALNINRSNKEIAETLDVSINEVIDIRKSLLFKSNAVNTRELLEYAKRKKWI</sequence>
<feature type="domain" description="Response regulatory" evidence="4">
    <location>
        <begin position="4"/>
        <end position="120"/>
    </location>
</feature>
<dbReference type="GO" id="GO:0003677">
    <property type="term" value="F:DNA binding"/>
    <property type="evidence" value="ECO:0007669"/>
    <property type="project" value="UniProtKB-KW"/>
</dbReference>
<organism evidence="5 6">
    <name type="scientific">Phaeocystidibacter marisrubri</name>
    <dbReference type="NCBI Taxonomy" id="1577780"/>
    <lineage>
        <taxon>Bacteria</taxon>
        <taxon>Pseudomonadati</taxon>
        <taxon>Bacteroidota</taxon>
        <taxon>Flavobacteriia</taxon>
        <taxon>Flavobacteriales</taxon>
        <taxon>Phaeocystidibacteraceae</taxon>
        <taxon>Phaeocystidibacter</taxon>
    </lineage>
</organism>
<dbReference type="GO" id="GO:0006355">
    <property type="term" value="P:regulation of DNA-templated transcription"/>
    <property type="evidence" value="ECO:0007669"/>
    <property type="project" value="InterPro"/>
</dbReference>
<dbReference type="Gene3D" id="3.40.50.2300">
    <property type="match status" value="1"/>
</dbReference>
<evidence type="ECO:0000259" key="4">
    <source>
        <dbReference type="PROSITE" id="PS50110"/>
    </source>
</evidence>
<proteinExistence type="predicted"/>
<dbReference type="EMBL" id="WBVQ01000002">
    <property type="protein sequence ID" value="KAB2816502.1"/>
    <property type="molecule type" value="Genomic_DNA"/>
</dbReference>
<gene>
    <name evidence="5" type="ORF">F8C82_12535</name>
</gene>
<evidence type="ECO:0000256" key="2">
    <source>
        <dbReference type="ARBA" id="ARBA00023125"/>
    </source>
</evidence>
<dbReference type="PANTHER" id="PTHR45566:SF2">
    <property type="entry name" value="NARL SUBFAMILY"/>
    <property type="match status" value="1"/>
</dbReference>